<name>A0AAN5CW00_9BILA</name>
<protein>
    <submittedName>
        <fullName evidence="1">Uncharacterized protein</fullName>
    </submittedName>
</protein>
<evidence type="ECO:0000313" key="2">
    <source>
        <dbReference type="Proteomes" id="UP001328107"/>
    </source>
</evidence>
<feature type="non-terminal residue" evidence="1">
    <location>
        <position position="120"/>
    </location>
</feature>
<accession>A0AAN5CW00</accession>
<organism evidence="1 2">
    <name type="scientific">Pristionchus mayeri</name>
    <dbReference type="NCBI Taxonomy" id="1317129"/>
    <lineage>
        <taxon>Eukaryota</taxon>
        <taxon>Metazoa</taxon>
        <taxon>Ecdysozoa</taxon>
        <taxon>Nematoda</taxon>
        <taxon>Chromadorea</taxon>
        <taxon>Rhabditida</taxon>
        <taxon>Rhabditina</taxon>
        <taxon>Diplogasteromorpha</taxon>
        <taxon>Diplogasteroidea</taxon>
        <taxon>Neodiplogasteridae</taxon>
        <taxon>Pristionchus</taxon>
    </lineage>
</organism>
<dbReference type="AlphaFoldDB" id="A0AAN5CW00"/>
<reference evidence="2" key="1">
    <citation type="submission" date="2022-10" db="EMBL/GenBank/DDBJ databases">
        <title>Genome assembly of Pristionchus species.</title>
        <authorList>
            <person name="Yoshida K."/>
            <person name="Sommer R.J."/>
        </authorList>
    </citation>
    <scope>NUCLEOTIDE SEQUENCE [LARGE SCALE GENOMIC DNA]</scope>
    <source>
        <strain evidence="2">RS5460</strain>
    </source>
</reference>
<keyword evidence="2" id="KW-1185">Reference proteome</keyword>
<dbReference type="Proteomes" id="UP001328107">
    <property type="component" value="Unassembled WGS sequence"/>
</dbReference>
<dbReference type="EMBL" id="BTRK01000005">
    <property type="protein sequence ID" value="GMR51619.1"/>
    <property type="molecule type" value="Genomic_DNA"/>
</dbReference>
<sequence>MVSSCVGVDQGGVICSEVSPTDDDAGLTCPTITTKPTANQLFILQVGSWKLMQSITCDKNSGKWKDAALNELTSPEVICADKQPPNPPECAPPTPDCTGVDAASTNLNCREPTNLKTVPR</sequence>
<proteinExistence type="predicted"/>
<evidence type="ECO:0000313" key="1">
    <source>
        <dbReference type="EMBL" id="GMR51619.1"/>
    </source>
</evidence>
<comment type="caution">
    <text evidence="1">The sequence shown here is derived from an EMBL/GenBank/DDBJ whole genome shotgun (WGS) entry which is preliminary data.</text>
</comment>
<gene>
    <name evidence="1" type="ORF">PMAYCL1PPCAC_21814</name>
</gene>